<dbReference type="SUPFAM" id="SSF48403">
    <property type="entry name" value="Ankyrin repeat"/>
    <property type="match status" value="1"/>
</dbReference>
<evidence type="ECO:0000313" key="2">
    <source>
        <dbReference type="EnsemblMetazoa" id="XP_019863772.1"/>
    </source>
</evidence>
<sequence>MGLSAVASGINQGSTPQSKIQSPKEIEHIIEVYSSNYIKNLRANFALFMADLLGQLSEHITNGVIKLIRLARFMTSLTEVADLEAVVTVDKLFYMINGHFSYLNYEYIEFVVKNFLTDEDQDLKGRMETYVKDLENFKTSIKLRQLKKALDDVRSTHSHSSCKVFIKLVGEWENEPLARLEDFLKHYFKKDSIFNLSSVTDGCLSVTFLVPLSFSQYLIDTATPQLKSMSRVGVLQLMINDVVLLDEKDDVNLNESLTEAVKIDDTFEVSLLLSLGADPCYENSNGDKVLELALQGGYEEIIELISIATDTQVMELESQEELTEKEDNKETSNNGTDEELEVIIQRLEDSCAELERSLVVSEKKMDELQLQ</sequence>
<reference evidence="2" key="2">
    <citation type="submission" date="2024-06" db="UniProtKB">
        <authorList>
            <consortium name="EnsemblMetazoa"/>
        </authorList>
    </citation>
    <scope>IDENTIFICATION</scope>
</reference>
<dbReference type="KEGG" id="aqu:109592895"/>
<dbReference type="InterPro" id="IPR036770">
    <property type="entry name" value="Ankyrin_rpt-contain_sf"/>
</dbReference>
<protein>
    <submittedName>
        <fullName evidence="2">Uncharacterized protein</fullName>
    </submittedName>
</protein>
<accession>A0AAN0K3P3</accession>
<name>A0AAN0K3P3_AMPQE</name>
<proteinExistence type="predicted"/>
<dbReference type="Gene3D" id="1.25.40.20">
    <property type="entry name" value="Ankyrin repeat-containing domain"/>
    <property type="match status" value="1"/>
</dbReference>
<keyword evidence="3" id="KW-1185">Reference proteome</keyword>
<dbReference type="RefSeq" id="XP_019863772.1">
    <property type="nucleotide sequence ID" value="XM_020008213.1"/>
</dbReference>
<dbReference type="Proteomes" id="UP000007879">
    <property type="component" value="Unassembled WGS sequence"/>
</dbReference>
<dbReference type="GeneID" id="109592895"/>
<reference evidence="3" key="1">
    <citation type="journal article" date="2010" name="Nature">
        <title>The Amphimedon queenslandica genome and the evolution of animal complexity.</title>
        <authorList>
            <person name="Srivastava M."/>
            <person name="Simakov O."/>
            <person name="Chapman J."/>
            <person name="Fahey B."/>
            <person name="Gauthier M.E."/>
            <person name="Mitros T."/>
            <person name="Richards G.S."/>
            <person name="Conaco C."/>
            <person name="Dacre M."/>
            <person name="Hellsten U."/>
            <person name="Larroux C."/>
            <person name="Putnam N.H."/>
            <person name="Stanke M."/>
            <person name="Adamska M."/>
            <person name="Darling A."/>
            <person name="Degnan S.M."/>
            <person name="Oakley T.H."/>
            <person name="Plachetzki D.C."/>
            <person name="Zhai Y."/>
            <person name="Adamski M."/>
            <person name="Calcino A."/>
            <person name="Cummins S.F."/>
            <person name="Goodstein D.M."/>
            <person name="Harris C."/>
            <person name="Jackson D.J."/>
            <person name="Leys S.P."/>
            <person name="Shu S."/>
            <person name="Woodcroft B.J."/>
            <person name="Vervoort M."/>
            <person name="Kosik K.S."/>
            <person name="Manning G."/>
            <person name="Degnan B.M."/>
            <person name="Rokhsar D.S."/>
        </authorList>
    </citation>
    <scope>NUCLEOTIDE SEQUENCE [LARGE SCALE GENOMIC DNA]</scope>
</reference>
<organism evidence="2 3">
    <name type="scientific">Amphimedon queenslandica</name>
    <name type="common">Sponge</name>
    <dbReference type="NCBI Taxonomy" id="400682"/>
    <lineage>
        <taxon>Eukaryota</taxon>
        <taxon>Metazoa</taxon>
        <taxon>Porifera</taxon>
        <taxon>Demospongiae</taxon>
        <taxon>Heteroscleromorpha</taxon>
        <taxon>Haplosclerida</taxon>
        <taxon>Niphatidae</taxon>
        <taxon>Amphimedon</taxon>
    </lineage>
</organism>
<dbReference type="AlphaFoldDB" id="A0AAN0K3P3"/>
<feature type="region of interest" description="Disordered" evidence="1">
    <location>
        <begin position="319"/>
        <end position="340"/>
    </location>
</feature>
<evidence type="ECO:0000256" key="1">
    <source>
        <dbReference type="SAM" id="MobiDB-lite"/>
    </source>
</evidence>
<evidence type="ECO:0000313" key="3">
    <source>
        <dbReference type="Proteomes" id="UP000007879"/>
    </source>
</evidence>
<dbReference type="EnsemblMetazoa" id="XM_020008213.1">
    <property type="protein sequence ID" value="XP_019863772.1"/>
    <property type="gene ID" value="LOC109592895"/>
</dbReference>